<dbReference type="HOGENOM" id="CLU_2960249_0_0_1"/>
<keyword evidence="2" id="KW-1185">Reference proteome</keyword>
<sequence>MHRVVRHYICNLCICETLHCPTPLSEHIISKDVHQIRSELCNTLCEFSSLFADGYFSWR</sequence>
<dbReference type="InParanoid" id="A0A0C2X7W3"/>
<protein>
    <submittedName>
        <fullName evidence="1">Uncharacterized protein</fullName>
    </submittedName>
</protein>
<organism evidence="1 2">
    <name type="scientific">Amanita muscaria (strain Koide BX008)</name>
    <dbReference type="NCBI Taxonomy" id="946122"/>
    <lineage>
        <taxon>Eukaryota</taxon>
        <taxon>Fungi</taxon>
        <taxon>Dikarya</taxon>
        <taxon>Basidiomycota</taxon>
        <taxon>Agaricomycotina</taxon>
        <taxon>Agaricomycetes</taxon>
        <taxon>Agaricomycetidae</taxon>
        <taxon>Agaricales</taxon>
        <taxon>Pluteineae</taxon>
        <taxon>Amanitaceae</taxon>
        <taxon>Amanita</taxon>
    </lineage>
</organism>
<gene>
    <name evidence="1" type="ORF">M378DRAFT_156563</name>
</gene>
<accession>A0A0C2X7W3</accession>
<dbReference type="Proteomes" id="UP000054549">
    <property type="component" value="Unassembled WGS sequence"/>
</dbReference>
<name>A0A0C2X7W3_AMAMK</name>
<proteinExistence type="predicted"/>
<reference evidence="1 2" key="1">
    <citation type="submission" date="2014-04" db="EMBL/GenBank/DDBJ databases">
        <title>Evolutionary Origins and Diversification of the Mycorrhizal Mutualists.</title>
        <authorList>
            <consortium name="DOE Joint Genome Institute"/>
            <consortium name="Mycorrhizal Genomics Consortium"/>
            <person name="Kohler A."/>
            <person name="Kuo A."/>
            <person name="Nagy L.G."/>
            <person name="Floudas D."/>
            <person name="Copeland A."/>
            <person name="Barry K.W."/>
            <person name="Cichocki N."/>
            <person name="Veneault-Fourrey C."/>
            <person name="LaButti K."/>
            <person name="Lindquist E.A."/>
            <person name="Lipzen A."/>
            <person name="Lundell T."/>
            <person name="Morin E."/>
            <person name="Murat C."/>
            <person name="Riley R."/>
            <person name="Ohm R."/>
            <person name="Sun H."/>
            <person name="Tunlid A."/>
            <person name="Henrissat B."/>
            <person name="Grigoriev I.V."/>
            <person name="Hibbett D.S."/>
            <person name="Martin F."/>
        </authorList>
    </citation>
    <scope>NUCLEOTIDE SEQUENCE [LARGE SCALE GENOMIC DNA]</scope>
    <source>
        <strain evidence="1 2">Koide BX008</strain>
    </source>
</reference>
<dbReference type="EMBL" id="KN818224">
    <property type="protein sequence ID" value="KIL70437.1"/>
    <property type="molecule type" value="Genomic_DNA"/>
</dbReference>
<dbReference type="AlphaFoldDB" id="A0A0C2X7W3"/>
<evidence type="ECO:0000313" key="1">
    <source>
        <dbReference type="EMBL" id="KIL70437.1"/>
    </source>
</evidence>
<evidence type="ECO:0000313" key="2">
    <source>
        <dbReference type="Proteomes" id="UP000054549"/>
    </source>
</evidence>